<dbReference type="SUPFAM" id="SSF52540">
    <property type="entry name" value="P-loop containing nucleoside triphosphate hydrolases"/>
    <property type="match status" value="1"/>
</dbReference>
<dbReference type="Gene3D" id="3.40.50.300">
    <property type="entry name" value="P-loop containing nucleotide triphosphate hydrolases"/>
    <property type="match status" value="2"/>
</dbReference>
<dbReference type="SMART" id="SM00487">
    <property type="entry name" value="DEXDc"/>
    <property type="match status" value="1"/>
</dbReference>
<sequence>MIQRAAEEPEPGFSDLGLSPEMLDSLRRARYVTPSPIQAAVIPEALDGNDVIGQAKTGTGKTAAFGIPLIEMLEERGKGPQALILAPTRELAQQIVAELEKLAINHDVAICAVYGGQPIDKQLRALQRGVDIVVGTPGRVIDHIRRGSLYLGDVVHVVLDEADRMLDIGFRPDIEKILRRVPDPHQTLLLSATIDPEIRRLADTYMFEPVELLLSKDEPSAETVNQFYVTVDQDRKTELLLHLLRKEKPTQCIVFTRTKRGADRLAARINRVVKGVATIHGDLPQTARDKVMKAFRSGEIPVLVATDVVGRGIDVTGISHVINYDIPEDPENYVHRIGRTGRMGRNGVAYLFVTPEQGEPLTNIELLMNRTIPPLPLDDFVAHDPEAKARKKEGAFRELFSYL</sequence>
<feature type="domain" description="DEAD-box RNA helicase Q" evidence="10">
    <location>
        <begin position="11"/>
        <end position="39"/>
    </location>
</feature>
<dbReference type="OrthoDB" id="9805696at2"/>
<accession>A0A432MHR0</accession>
<dbReference type="InterPro" id="IPR000629">
    <property type="entry name" value="RNA-helicase_DEAD-box_CS"/>
</dbReference>
<comment type="caution">
    <text evidence="11">The sequence shown here is derived from an EMBL/GenBank/DDBJ whole genome shotgun (WGS) entry which is preliminary data.</text>
</comment>
<evidence type="ECO:0000256" key="7">
    <source>
        <dbReference type="RuleBase" id="RU000492"/>
    </source>
</evidence>
<keyword evidence="4 7" id="KW-0067">ATP-binding</keyword>
<evidence type="ECO:0000256" key="6">
    <source>
        <dbReference type="PROSITE-ProRule" id="PRU00552"/>
    </source>
</evidence>
<dbReference type="InterPro" id="IPR001650">
    <property type="entry name" value="Helicase_C-like"/>
</dbReference>
<protein>
    <submittedName>
        <fullName evidence="11">DEAD/DEAH box helicase</fullName>
    </submittedName>
</protein>
<feature type="domain" description="Helicase ATP-binding" evidence="8">
    <location>
        <begin position="42"/>
        <end position="212"/>
    </location>
</feature>
<evidence type="ECO:0000259" key="8">
    <source>
        <dbReference type="PROSITE" id="PS51192"/>
    </source>
</evidence>
<evidence type="ECO:0000256" key="2">
    <source>
        <dbReference type="ARBA" id="ARBA00022801"/>
    </source>
</evidence>
<keyword evidence="3 7" id="KW-0347">Helicase</keyword>
<keyword evidence="1 7" id="KW-0547">Nucleotide-binding</keyword>
<dbReference type="PROSITE" id="PS51192">
    <property type="entry name" value="HELICASE_ATP_BIND_1"/>
    <property type="match status" value="1"/>
</dbReference>
<dbReference type="InterPro" id="IPR014001">
    <property type="entry name" value="Helicase_ATP-bd"/>
</dbReference>
<dbReference type="PROSITE" id="PS51195">
    <property type="entry name" value="Q_MOTIF"/>
    <property type="match status" value="1"/>
</dbReference>
<proteinExistence type="inferred from homology"/>
<comment type="similarity">
    <text evidence="5 7">Belongs to the DEAD box helicase family.</text>
</comment>
<name>A0A432MHR0_9BACT</name>
<feature type="domain" description="Helicase C-terminal" evidence="9">
    <location>
        <begin position="223"/>
        <end position="383"/>
    </location>
</feature>
<evidence type="ECO:0000256" key="1">
    <source>
        <dbReference type="ARBA" id="ARBA00022741"/>
    </source>
</evidence>
<dbReference type="GO" id="GO:0016787">
    <property type="term" value="F:hydrolase activity"/>
    <property type="evidence" value="ECO:0007669"/>
    <property type="project" value="UniProtKB-KW"/>
</dbReference>
<dbReference type="InterPro" id="IPR044742">
    <property type="entry name" value="DEAD/DEAH_RhlB"/>
</dbReference>
<dbReference type="InterPro" id="IPR027417">
    <property type="entry name" value="P-loop_NTPase"/>
</dbReference>
<dbReference type="GO" id="GO:0005524">
    <property type="term" value="F:ATP binding"/>
    <property type="evidence" value="ECO:0007669"/>
    <property type="project" value="UniProtKB-KW"/>
</dbReference>
<evidence type="ECO:0000313" key="11">
    <source>
        <dbReference type="EMBL" id="RUL86901.1"/>
    </source>
</evidence>
<dbReference type="InterPro" id="IPR011545">
    <property type="entry name" value="DEAD/DEAH_box_helicase_dom"/>
</dbReference>
<evidence type="ECO:0000259" key="9">
    <source>
        <dbReference type="PROSITE" id="PS51194"/>
    </source>
</evidence>
<dbReference type="PANTHER" id="PTHR47959">
    <property type="entry name" value="ATP-DEPENDENT RNA HELICASE RHLE-RELATED"/>
    <property type="match status" value="1"/>
</dbReference>
<dbReference type="RefSeq" id="WP_126726236.1">
    <property type="nucleotide sequence ID" value="NZ_RYZH01000028.1"/>
</dbReference>
<dbReference type="Pfam" id="PF00271">
    <property type="entry name" value="Helicase_C"/>
    <property type="match status" value="1"/>
</dbReference>
<dbReference type="CDD" id="cd18787">
    <property type="entry name" value="SF2_C_DEAD"/>
    <property type="match status" value="1"/>
</dbReference>
<evidence type="ECO:0000256" key="5">
    <source>
        <dbReference type="ARBA" id="ARBA00038437"/>
    </source>
</evidence>
<gene>
    <name evidence="11" type="ORF">TsocGM_14745</name>
</gene>
<evidence type="ECO:0000256" key="3">
    <source>
        <dbReference type="ARBA" id="ARBA00022806"/>
    </source>
</evidence>
<dbReference type="PROSITE" id="PS00039">
    <property type="entry name" value="DEAD_ATP_HELICASE"/>
    <property type="match status" value="1"/>
</dbReference>
<keyword evidence="2 7" id="KW-0378">Hydrolase</keyword>
<dbReference type="InterPro" id="IPR014014">
    <property type="entry name" value="RNA_helicase_DEAD_Q_motif"/>
</dbReference>
<dbReference type="EMBL" id="RYZH01000028">
    <property type="protein sequence ID" value="RUL86901.1"/>
    <property type="molecule type" value="Genomic_DNA"/>
</dbReference>
<reference evidence="11 12" key="2">
    <citation type="submission" date="2019-01" db="EMBL/GenBank/DDBJ databases">
        <title>Tautonia sociabilis, a novel thermotolerant planctomycete of Isosphaeraceae family, isolated from a 4000 m deep subterranean habitat.</title>
        <authorList>
            <person name="Kovaleva O.L."/>
            <person name="Elcheninov A.G."/>
            <person name="Van Heerden E."/>
            <person name="Toshchakov S.V."/>
            <person name="Novikov A."/>
            <person name="Bonch-Osmolovskaya E.A."/>
            <person name="Kublanov I.V."/>
        </authorList>
    </citation>
    <scope>NUCLEOTIDE SEQUENCE [LARGE SCALE GENOMIC DNA]</scope>
    <source>
        <strain evidence="11 12">GM2012</strain>
    </source>
</reference>
<dbReference type="PROSITE" id="PS51194">
    <property type="entry name" value="HELICASE_CTER"/>
    <property type="match status" value="1"/>
</dbReference>
<dbReference type="GO" id="GO:0005829">
    <property type="term" value="C:cytosol"/>
    <property type="evidence" value="ECO:0007669"/>
    <property type="project" value="TreeGrafter"/>
</dbReference>
<evidence type="ECO:0000313" key="12">
    <source>
        <dbReference type="Proteomes" id="UP000280296"/>
    </source>
</evidence>
<dbReference type="Pfam" id="PF00270">
    <property type="entry name" value="DEAD"/>
    <property type="match status" value="1"/>
</dbReference>
<reference evidence="11 12" key="1">
    <citation type="submission" date="2018-12" db="EMBL/GenBank/DDBJ databases">
        <authorList>
            <person name="Toschakov S.V."/>
        </authorList>
    </citation>
    <scope>NUCLEOTIDE SEQUENCE [LARGE SCALE GENOMIC DNA]</scope>
    <source>
        <strain evidence="11 12">GM2012</strain>
    </source>
</reference>
<dbReference type="AlphaFoldDB" id="A0A432MHR0"/>
<evidence type="ECO:0000259" key="10">
    <source>
        <dbReference type="PROSITE" id="PS51195"/>
    </source>
</evidence>
<keyword evidence="12" id="KW-1185">Reference proteome</keyword>
<dbReference type="Proteomes" id="UP000280296">
    <property type="component" value="Unassembled WGS sequence"/>
</dbReference>
<evidence type="ECO:0000256" key="4">
    <source>
        <dbReference type="ARBA" id="ARBA00022840"/>
    </source>
</evidence>
<organism evidence="11 12">
    <name type="scientific">Tautonia sociabilis</name>
    <dbReference type="NCBI Taxonomy" id="2080755"/>
    <lineage>
        <taxon>Bacteria</taxon>
        <taxon>Pseudomonadati</taxon>
        <taxon>Planctomycetota</taxon>
        <taxon>Planctomycetia</taxon>
        <taxon>Isosphaerales</taxon>
        <taxon>Isosphaeraceae</taxon>
        <taxon>Tautonia</taxon>
    </lineage>
</organism>
<dbReference type="SMART" id="SM00490">
    <property type="entry name" value="HELICc"/>
    <property type="match status" value="1"/>
</dbReference>
<dbReference type="InterPro" id="IPR050079">
    <property type="entry name" value="DEAD_box_RNA_helicase"/>
</dbReference>
<dbReference type="GO" id="GO:0003676">
    <property type="term" value="F:nucleic acid binding"/>
    <property type="evidence" value="ECO:0007669"/>
    <property type="project" value="InterPro"/>
</dbReference>
<dbReference type="GO" id="GO:0003724">
    <property type="term" value="F:RNA helicase activity"/>
    <property type="evidence" value="ECO:0007669"/>
    <property type="project" value="InterPro"/>
</dbReference>
<dbReference type="CDD" id="cd00268">
    <property type="entry name" value="DEADc"/>
    <property type="match status" value="1"/>
</dbReference>
<dbReference type="PANTHER" id="PTHR47959:SF1">
    <property type="entry name" value="ATP-DEPENDENT RNA HELICASE DBPA"/>
    <property type="match status" value="1"/>
</dbReference>
<feature type="short sequence motif" description="Q motif" evidence="6">
    <location>
        <begin position="11"/>
        <end position="39"/>
    </location>
</feature>